<dbReference type="WBParaSite" id="EgrG_002055700">
    <property type="protein sequence ID" value="EgrG_002055700"/>
    <property type="gene ID" value="EgrG_002055700"/>
</dbReference>
<reference evidence="3" key="3">
    <citation type="submission" date="2020-10" db="UniProtKB">
        <authorList>
            <consortium name="WormBaseParasite"/>
        </authorList>
    </citation>
    <scope>IDENTIFICATION</scope>
</reference>
<accession>A0A068X545</accession>
<gene>
    <name evidence="1" type="ORF">EgrG_002055700</name>
</gene>
<dbReference type="EMBL" id="LK028698">
    <property type="protein sequence ID" value="CDS25054.1"/>
    <property type="molecule type" value="Genomic_DNA"/>
</dbReference>
<reference evidence="1 2" key="1">
    <citation type="journal article" date="2013" name="Nature">
        <title>The genomes of four tapeworm species reveal adaptations to parasitism.</title>
        <authorList>
            <person name="Tsai I.J."/>
            <person name="Zarowiecki M."/>
            <person name="Holroyd N."/>
            <person name="Garciarrubio A."/>
            <person name="Sanchez-Flores A."/>
            <person name="Brooks K.L."/>
            <person name="Tracey A."/>
            <person name="Bobes R.J."/>
            <person name="Fragoso G."/>
            <person name="Sciutto E."/>
            <person name="Aslett M."/>
            <person name="Beasley H."/>
            <person name="Bennett H.M."/>
            <person name="Cai J."/>
            <person name="Camicia F."/>
            <person name="Clark R."/>
            <person name="Cucher M."/>
            <person name="De Silva N."/>
            <person name="Day T.A."/>
            <person name="Deplazes P."/>
            <person name="Estrada K."/>
            <person name="Fernandez C."/>
            <person name="Holland P.W."/>
            <person name="Hou J."/>
            <person name="Hu S."/>
            <person name="Huckvale T."/>
            <person name="Hung S.S."/>
            <person name="Kamenetzky L."/>
            <person name="Keane J.A."/>
            <person name="Kiss F."/>
            <person name="Koziol U."/>
            <person name="Lambert O."/>
            <person name="Liu K."/>
            <person name="Luo X."/>
            <person name="Luo Y."/>
            <person name="Macchiaroli N."/>
            <person name="Nichol S."/>
            <person name="Paps J."/>
            <person name="Parkinson J."/>
            <person name="Pouchkina-Stantcheva N."/>
            <person name="Riddiford N."/>
            <person name="Rosenzvit M."/>
            <person name="Salinas G."/>
            <person name="Wasmuth J.D."/>
            <person name="Zamanian M."/>
            <person name="Zheng Y."/>
            <person name="Cai X."/>
            <person name="Soberon X."/>
            <person name="Olson P.D."/>
            <person name="Laclette J.P."/>
            <person name="Brehm K."/>
            <person name="Berriman M."/>
            <person name="Garciarrubio A."/>
            <person name="Bobes R.J."/>
            <person name="Fragoso G."/>
            <person name="Sanchez-Flores A."/>
            <person name="Estrada K."/>
            <person name="Cevallos M.A."/>
            <person name="Morett E."/>
            <person name="Gonzalez V."/>
            <person name="Portillo T."/>
            <person name="Ochoa-Leyva A."/>
            <person name="Jose M.V."/>
            <person name="Sciutto E."/>
            <person name="Landa A."/>
            <person name="Jimenez L."/>
            <person name="Valdes V."/>
            <person name="Carrero J.C."/>
            <person name="Larralde C."/>
            <person name="Morales-Montor J."/>
            <person name="Limon-Lason J."/>
            <person name="Soberon X."/>
            <person name="Laclette J.P."/>
        </authorList>
    </citation>
    <scope>NUCLEOTIDE SEQUENCE [LARGE SCALE GENOMIC DNA]</scope>
</reference>
<reference evidence="1" key="2">
    <citation type="submission" date="2014-06" db="EMBL/GenBank/DDBJ databases">
        <authorList>
            <person name="Aslett M."/>
        </authorList>
    </citation>
    <scope>NUCLEOTIDE SEQUENCE</scope>
</reference>
<sequence>MRSVSSVLSLSSSHLQCLSTPAQVGFVAPFEYPMRFSVTRSCQKHNNPYIVDWHLLEVGATQQKRCRICIVHWRTSQSEALQCNN</sequence>
<organism evidence="1">
    <name type="scientific">Echinococcus granulosus</name>
    <name type="common">Hydatid tapeworm</name>
    <dbReference type="NCBI Taxonomy" id="6210"/>
    <lineage>
        <taxon>Eukaryota</taxon>
        <taxon>Metazoa</taxon>
        <taxon>Spiralia</taxon>
        <taxon>Lophotrochozoa</taxon>
        <taxon>Platyhelminthes</taxon>
        <taxon>Cestoda</taxon>
        <taxon>Eucestoda</taxon>
        <taxon>Cyclophyllidea</taxon>
        <taxon>Taeniidae</taxon>
        <taxon>Echinococcus</taxon>
        <taxon>Echinococcus granulosus group</taxon>
    </lineage>
</organism>
<protein>
    <submittedName>
        <fullName evidence="3">Secreted protein</fullName>
    </submittedName>
</protein>
<name>A0A068X545_ECHGR</name>
<evidence type="ECO:0000313" key="1">
    <source>
        <dbReference type="EMBL" id="CDS25054.1"/>
    </source>
</evidence>
<evidence type="ECO:0000313" key="3">
    <source>
        <dbReference type="WBParaSite" id="EgrG_002055700"/>
    </source>
</evidence>
<dbReference type="Proteomes" id="UP000492820">
    <property type="component" value="Unassembled WGS sequence"/>
</dbReference>
<evidence type="ECO:0000313" key="2">
    <source>
        <dbReference type="Proteomes" id="UP000492820"/>
    </source>
</evidence>
<proteinExistence type="predicted"/>
<dbReference type="AlphaFoldDB" id="A0A068X545"/>